<dbReference type="NCBIfam" id="NF010623">
    <property type="entry name" value="PRK14016.1"/>
    <property type="match status" value="1"/>
</dbReference>
<dbReference type="EC" id="6.3.2.30" evidence="5"/>
<dbReference type="InterPro" id="IPR036565">
    <property type="entry name" value="Mur-like_cat_sf"/>
</dbReference>
<keyword evidence="17" id="KW-1185">Reference proteome</keyword>
<dbReference type="Pfam" id="PF18921">
    <property type="entry name" value="Cyanophycin_syn"/>
    <property type="match status" value="1"/>
</dbReference>
<dbReference type="Pfam" id="PF08245">
    <property type="entry name" value="Mur_ligase_M"/>
    <property type="match status" value="1"/>
</dbReference>
<dbReference type="EC" id="6.3.2.29" evidence="6"/>
<evidence type="ECO:0000256" key="4">
    <source>
        <dbReference type="ARBA" id="ARBA00011738"/>
    </source>
</evidence>
<dbReference type="STRING" id="555079.Toce_0042"/>
<keyword evidence="9 14" id="KW-0547">Nucleotide-binding</keyword>
<comment type="pathway">
    <text evidence="2">Cell wall biogenesis; peptidoglycan biosynthesis.</text>
</comment>
<dbReference type="InterPro" id="IPR011810">
    <property type="entry name" value="Cya_phycin_syn"/>
</dbReference>
<dbReference type="KEGG" id="toc:Toce_0042"/>
<dbReference type="Gene3D" id="3.30.470.20">
    <property type="entry name" value="ATP-grasp fold, B domain"/>
    <property type="match status" value="2"/>
</dbReference>
<evidence type="ECO:0000256" key="6">
    <source>
        <dbReference type="ARBA" id="ARBA00013005"/>
    </source>
</evidence>
<reference evidence="16 17" key="1">
    <citation type="journal article" date="2010" name="Stand. Genomic Sci.">
        <title>Complete genome sequence of Thermosediminibacter oceani type strain (JW/IW-1228P).</title>
        <authorList>
            <person name="Pitluck S."/>
            <person name="Yasawong M."/>
            <person name="Munk C."/>
            <person name="Nolan M."/>
            <person name="Lapidus A."/>
            <person name="Lucas S."/>
            <person name="Glavina Del Rio T."/>
            <person name="Tice H."/>
            <person name="Cheng J.F."/>
            <person name="Bruce D."/>
            <person name="Detter C."/>
            <person name="Tapia R."/>
            <person name="Han C."/>
            <person name="Goodwin L."/>
            <person name="Liolios K."/>
            <person name="Ivanova N."/>
            <person name="Mavromatis K."/>
            <person name="Mikhailova N."/>
            <person name="Pati A."/>
            <person name="Chen A."/>
            <person name="Palaniappan K."/>
            <person name="Land M."/>
            <person name="Hauser L."/>
            <person name="Chang Y.J."/>
            <person name="Jeffries C.D."/>
            <person name="Rohde M."/>
            <person name="Spring S."/>
            <person name="Sikorski J."/>
            <person name="Goker M."/>
            <person name="Woyke T."/>
            <person name="Bristow J."/>
            <person name="Eisen J.A."/>
            <person name="Markowitz V."/>
            <person name="Hugenholtz P."/>
            <person name="Kyrpides N.C."/>
            <person name="Klenk H.P."/>
        </authorList>
    </citation>
    <scope>NUCLEOTIDE SEQUENCE [LARGE SCALE GENOMIC DNA]</scope>
    <source>
        <strain evidence="17">ATCC BAA-1034 / DSM 16646 / JW/IW-1228P</strain>
    </source>
</reference>
<dbReference type="GO" id="GO:0071160">
    <property type="term" value="F:cyanophycin synthetase activity (L-aspartate-adding)"/>
    <property type="evidence" value="ECO:0007669"/>
    <property type="project" value="UniProtKB-EC"/>
</dbReference>
<evidence type="ECO:0000256" key="1">
    <source>
        <dbReference type="ARBA" id="ARBA00003184"/>
    </source>
</evidence>
<dbReference type="Gene3D" id="3.90.190.20">
    <property type="entry name" value="Mur ligase, C-terminal domain"/>
    <property type="match status" value="1"/>
</dbReference>
<evidence type="ECO:0000256" key="7">
    <source>
        <dbReference type="ARBA" id="ARBA00022036"/>
    </source>
</evidence>
<dbReference type="eggNOG" id="COG0769">
    <property type="taxonomic scope" value="Bacteria"/>
</dbReference>
<dbReference type="OrthoDB" id="9803907at2"/>
<dbReference type="Pfam" id="PF02786">
    <property type="entry name" value="CPSase_L_D2"/>
    <property type="match status" value="1"/>
</dbReference>
<feature type="domain" description="ATP-grasp" evidence="15">
    <location>
        <begin position="218"/>
        <end position="471"/>
    </location>
</feature>
<dbReference type="PANTHER" id="PTHR23135:SF18">
    <property type="entry name" value="CYANOPHYCIN SYNTHETASE"/>
    <property type="match status" value="1"/>
</dbReference>
<dbReference type="HOGENOM" id="CLU_016806_0_0_9"/>
<dbReference type="PROSITE" id="PS50975">
    <property type="entry name" value="ATP_GRASP"/>
    <property type="match status" value="1"/>
</dbReference>
<evidence type="ECO:0000256" key="5">
    <source>
        <dbReference type="ARBA" id="ARBA00012968"/>
    </source>
</evidence>
<keyword evidence="10 14" id="KW-0067">ATP-binding</keyword>
<dbReference type="eggNOG" id="COG0189">
    <property type="taxonomic scope" value="Bacteria"/>
</dbReference>
<protein>
    <recommendedName>
        <fullName evidence="7">Cyanophycin synthetase</fullName>
        <ecNumber evidence="6">6.3.2.29</ecNumber>
        <ecNumber evidence="5">6.3.2.30</ecNumber>
    </recommendedName>
    <alternativeName>
        <fullName evidence="11">Cyanophycin synthase</fullName>
    </alternativeName>
</protein>
<evidence type="ECO:0000313" key="17">
    <source>
        <dbReference type="Proteomes" id="UP000000272"/>
    </source>
</evidence>
<evidence type="ECO:0000256" key="3">
    <source>
        <dbReference type="ARBA" id="ARBA00009060"/>
    </source>
</evidence>
<dbReference type="InterPro" id="IPR011761">
    <property type="entry name" value="ATP-grasp"/>
</dbReference>
<dbReference type="SUPFAM" id="SSF53244">
    <property type="entry name" value="MurD-like peptide ligases, peptide-binding domain"/>
    <property type="match status" value="1"/>
</dbReference>
<organism evidence="16 17">
    <name type="scientific">Thermosediminibacter oceani (strain ATCC BAA-1034 / DSM 16646 / JW/IW-1228P)</name>
    <dbReference type="NCBI Taxonomy" id="555079"/>
    <lineage>
        <taxon>Bacteria</taxon>
        <taxon>Bacillati</taxon>
        <taxon>Bacillota</taxon>
        <taxon>Clostridia</taxon>
        <taxon>Thermosediminibacterales</taxon>
        <taxon>Thermosediminibacteraceae</taxon>
        <taxon>Thermosediminibacter</taxon>
    </lineage>
</organism>
<gene>
    <name evidence="16" type="ordered locus">Toce_0042</name>
</gene>
<evidence type="ECO:0000313" key="16">
    <source>
        <dbReference type="EMBL" id="ADL06839.1"/>
    </source>
</evidence>
<dbReference type="Proteomes" id="UP000000272">
    <property type="component" value="Chromosome"/>
</dbReference>
<dbReference type="EMBL" id="CP002131">
    <property type="protein sequence ID" value="ADL06839.1"/>
    <property type="molecule type" value="Genomic_DNA"/>
</dbReference>
<dbReference type="GO" id="GO:0046872">
    <property type="term" value="F:metal ion binding"/>
    <property type="evidence" value="ECO:0007669"/>
    <property type="project" value="InterPro"/>
</dbReference>
<dbReference type="SUPFAM" id="SSF56059">
    <property type="entry name" value="Glutathione synthetase ATP-binding domain-like"/>
    <property type="match status" value="1"/>
</dbReference>
<dbReference type="Gene3D" id="3.40.1190.10">
    <property type="entry name" value="Mur-like, catalytic domain"/>
    <property type="match status" value="1"/>
</dbReference>
<evidence type="ECO:0000256" key="2">
    <source>
        <dbReference type="ARBA" id="ARBA00004752"/>
    </source>
</evidence>
<evidence type="ECO:0000256" key="12">
    <source>
        <dbReference type="ARBA" id="ARBA00048094"/>
    </source>
</evidence>
<comment type="catalytic activity">
    <reaction evidence="12">
        <text>[L-4-(L-arginin-2-N-yl)aspartate](n)-L-aspartate + L-arginine + ATP = [L-4-(L-arginin-2-N-yl)aspartate](n+1) + ADP + phosphate + H(+)</text>
        <dbReference type="Rhea" id="RHEA:23888"/>
        <dbReference type="Rhea" id="RHEA-COMP:13732"/>
        <dbReference type="Rhea" id="RHEA-COMP:13733"/>
        <dbReference type="ChEBI" id="CHEBI:15378"/>
        <dbReference type="ChEBI" id="CHEBI:30616"/>
        <dbReference type="ChEBI" id="CHEBI:32682"/>
        <dbReference type="ChEBI" id="CHEBI:43474"/>
        <dbReference type="ChEBI" id="CHEBI:137986"/>
        <dbReference type="ChEBI" id="CHEBI:137990"/>
        <dbReference type="ChEBI" id="CHEBI:456216"/>
        <dbReference type="EC" id="6.3.2.30"/>
    </reaction>
</comment>
<comment type="subunit">
    <text evidence="4">Homodimer.</text>
</comment>
<dbReference type="InterPro" id="IPR005479">
    <property type="entry name" value="CPAse_ATP-bd"/>
</dbReference>
<evidence type="ECO:0000259" key="15">
    <source>
        <dbReference type="PROSITE" id="PS50975"/>
    </source>
</evidence>
<dbReference type="InterPro" id="IPR044019">
    <property type="entry name" value="Cyanophycin_syn_N"/>
</dbReference>
<dbReference type="Pfam" id="PF02875">
    <property type="entry name" value="Mur_ligase_C"/>
    <property type="match status" value="1"/>
</dbReference>
<dbReference type="GO" id="GO:0071161">
    <property type="term" value="F:cyanophycin synthetase activity (L-arginine-adding)"/>
    <property type="evidence" value="ECO:0007669"/>
    <property type="project" value="UniProtKB-EC"/>
</dbReference>
<dbReference type="NCBIfam" id="TIGR02068">
    <property type="entry name" value="cya_phycin_syn"/>
    <property type="match status" value="1"/>
</dbReference>
<dbReference type="InterPro" id="IPR013221">
    <property type="entry name" value="Mur_ligase_cen"/>
</dbReference>
<comment type="catalytic activity">
    <reaction evidence="13">
        <text>[L-4-(L-arginin-2-N-yl)aspartate](n) + L-aspartate + ATP = [L-4-(L-arginin-2-N-yl)aspartate](n)-L-aspartate + ADP + phosphate + H(+)</text>
        <dbReference type="Rhea" id="RHEA:13277"/>
        <dbReference type="Rhea" id="RHEA-COMP:13728"/>
        <dbReference type="Rhea" id="RHEA-COMP:13733"/>
        <dbReference type="ChEBI" id="CHEBI:15378"/>
        <dbReference type="ChEBI" id="CHEBI:29991"/>
        <dbReference type="ChEBI" id="CHEBI:30616"/>
        <dbReference type="ChEBI" id="CHEBI:43474"/>
        <dbReference type="ChEBI" id="CHEBI:137986"/>
        <dbReference type="ChEBI" id="CHEBI:137990"/>
        <dbReference type="ChEBI" id="CHEBI:456216"/>
        <dbReference type="EC" id="6.3.2.29"/>
    </reaction>
</comment>
<sequence>MDIVDIKAIEGPNIYSPKPVIRMLVDVGEYEDIPTKDIEGFNRRLLEKLPGLAMHHCCFEEPGGFLMRLQEGTYIPHVIEHVALEILNLLGQDVKFGRARRLEKTTYNIVFSYKGKFAALEAGRLAFRLVNALARGSDLDLEGELERIKRYCAEMELGPSTAAIEREAKSRGIPVTRVGDESLLILGYGAYQKRVKATITGETSCVAVDIACDKTLTKKMLTLAGIPVPEGTVVCSEEEAVRAARELGFPVVIKPVDGNQGNGVSLNLENEAEVAEAFRLAAGYSPRVIVEKYIRGRHYRVLVVGGKFVCAAERIPAHVVGDGIRSIRELIEEVNRDPVRGEKHEKPLTKIKVDPVVLRVLARRGYTLDTVPGKGELVFLRENGNLSTGGTAVDVTDLVCPENRMLAERAAAMIGLDVAGIDITTEDISIPVEKSGGAVIEVNAAPGIRMHLYPSMGESRPAARAIVDMLFPQEPPRFPLVAVTGTNGKTTTVRMVANILSAHGLKVGMTCTDGVYVGSMCIRRGDCSGPESAKMVLLDPSVEAAVLEIARGGLIRGGLAYEYADVGIITNITGDHLGQDGVNTLEDLMFVKSLVAEQVKPEGYAVLNADDITSVEVKKRVKSRVIFFSLQEDNLVLRKHIAEGGRGVYVKDGFIFFQEGDKSVSLMKVADIPAAMNGRARHNVQNALAAAAAGWALDVPAETIRRALSDFRCDESTNPGRLNIISEGNIRIILDYGHNPAALEAIIGTARSMNPARMVGVIASPGDRRDEAIVKLGQVAGRGFQRLIIKEDEDPRGRKPGEVASLLLEGALSAGLKKDQIDVILKEEEAITFALENAQDGDLIVIFYEHYDSAIEAIRESLKRRRKTPAAARIV</sequence>
<dbReference type="GO" id="GO:0004326">
    <property type="term" value="F:tetrahydrofolylpolyglutamate synthase activity"/>
    <property type="evidence" value="ECO:0007669"/>
    <property type="project" value="InterPro"/>
</dbReference>
<accession>D9RZE1</accession>
<dbReference type="PROSITE" id="PS01011">
    <property type="entry name" value="FOLYLPOLYGLU_SYNT_1"/>
    <property type="match status" value="1"/>
</dbReference>
<dbReference type="SUPFAM" id="SSF53623">
    <property type="entry name" value="MurD-like peptide ligases, catalytic domain"/>
    <property type="match status" value="1"/>
</dbReference>
<evidence type="ECO:0000256" key="10">
    <source>
        <dbReference type="ARBA" id="ARBA00022840"/>
    </source>
</evidence>
<evidence type="ECO:0000256" key="13">
    <source>
        <dbReference type="ARBA" id="ARBA00048425"/>
    </source>
</evidence>
<evidence type="ECO:0000256" key="9">
    <source>
        <dbReference type="ARBA" id="ARBA00022741"/>
    </source>
</evidence>
<name>D9RZE1_THEOJ</name>
<comment type="similarity">
    <text evidence="3">In the C-terminal section; belongs to the MurCDEF family.</text>
</comment>
<evidence type="ECO:0000256" key="8">
    <source>
        <dbReference type="ARBA" id="ARBA00022598"/>
    </source>
</evidence>
<dbReference type="GO" id="GO:0005524">
    <property type="term" value="F:ATP binding"/>
    <property type="evidence" value="ECO:0007669"/>
    <property type="project" value="UniProtKB-UniRule"/>
</dbReference>
<dbReference type="InterPro" id="IPR018109">
    <property type="entry name" value="Folylpolyglutamate_synth_CS"/>
</dbReference>
<keyword evidence="8" id="KW-0436">Ligase</keyword>
<comment type="function">
    <text evidence="1">Catalyzes the ATP-dependent polymerization of arginine and aspartate to multi-L-arginyl-poly-L-aspartic acid (cyanophycin; a water-insoluble reserve polymer).</text>
</comment>
<dbReference type="PANTHER" id="PTHR23135">
    <property type="entry name" value="MUR LIGASE FAMILY MEMBER"/>
    <property type="match status" value="1"/>
</dbReference>
<dbReference type="InterPro" id="IPR036615">
    <property type="entry name" value="Mur_ligase_C_dom_sf"/>
</dbReference>
<evidence type="ECO:0000256" key="14">
    <source>
        <dbReference type="PROSITE-ProRule" id="PRU00409"/>
    </source>
</evidence>
<dbReference type="RefSeq" id="WP_013274891.1">
    <property type="nucleotide sequence ID" value="NC_014377.1"/>
</dbReference>
<evidence type="ECO:0000256" key="11">
    <source>
        <dbReference type="ARBA" id="ARBA00031353"/>
    </source>
</evidence>
<dbReference type="InterPro" id="IPR004101">
    <property type="entry name" value="Mur_ligase_C"/>
</dbReference>
<dbReference type="AlphaFoldDB" id="D9RZE1"/>
<proteinExistence type="inferred from homology"/>